<dbReference type="EMBL" id="JBHFFA010000004">
    <property type="protein sequence ID" value="KAL2629305.1"/>
    <property type="molecule type" value="Genomic_DNA"/>
</dbReference>
<reference evidence="2 3" key="1">
    <citation type="submission" date="2024-09" db="EMBL/GenBank/DDBJ databases">
        <title>Chromosome-scale assembly of Riccia fluitans.</title>
        <authorList>
            <person name="Paukszto L."/>
            <person name="Sawicki J."/>
            <person name="Karawczyk K."/>
            <person name="Piernik-Szablinska J."/>
            <person name="Szczecinska M."/>
            <person name="Mazdziarz M."/>
        </authorList>
    </citation>
    <scope>NUCLEOTIDE SEQUENCE [LARGE SCALE GENOMIC DNA]</scope>
    <source>
        <strain evidence="2">Rf_01</strain>
        <tissue evidence="2">Aerial parts of the thallus</tissue>
    </source>
</reference>
<comment type="similarity">
    <text evidence="1">Belongs to the plant acyltransferase family.</text>
</comment>
<dbReference type="InterPro" id="IPR023213">
    <property type="entry name" value="CAT-like_dom_sf"/>
</dbReference>
<comment type="caution">
    <text evidence="2">The sequence shown here is derived from an EMBL/GenBank/DDBJ whole genome shotgun (WGS) entry which is preliminary data.</text>
</comment>
<name>A0ABD1YFJ8_9MARC</name>
<keyword evidence="3" id="KW-1185">Reference proteome</keyword>
<dbReference type="Gene3D" id="3.30.559.10">
    <property type="entry name" value="Chloramphenicol acetyltransferase-like domain"/>
    <property type="match status" value="2"/>
</dbReference>
<accession>A0ABD1YFJ8</accession>
<evidence type="ECO:0000313" key="3">
    <source>
        <dbReference type="Proteomes" id="UP001605036"/>
    </source>
</evidence>
<proteinExistence type="inferred from homology"/>
<sequence>METLQEVQVLLENEAEAVIPDSQAEALEIDLGKWNAKATAEFLREYKLIKLERLMGNHLGAKHWQQLAVYVDDCKRLFSTEMFRPKSGAAADAESVLPIDRLIGSLGRALEQFYPFAGRLIRKENDSGVRLFCNNQGAQFTHKRFDGAVSDLIDEEQFQPNEFISGLYDVQPHADVCRESGLPVLIIQVTDFQCGTRCLSTSYSHAVADGFSGTHFLSSWAQISRGEAISLMPVHNRSLLMPRKSSSVLDGGPVRFMNNSRNAPLAVQPTNPEDGVSTKAMKLSRRRMNELKAEALRDAHGGILSTADCVSAHLWRLITDKRKIKPHELTRFYTAVDVRSRLKDFPAGYFGNCLTVAVVVMTAGELLSKPLGYAATAIHNAVKEMDEEVIRGTIDWISVNKYSSSSMGDEPFMPGDPRFNLHTVSASWSNRFPFYELDFGGGRPSAIFRNAFRSGPFVIGRFHVHPTSTTSSEGDLKVSLFAENNLLEKVGNEI</sequence>
<dbReference type="PANTHER" id="PTHR31642:SF160">
    <property type="entry name" value="HXXXD-TYPE ACYL-TRANSFERASE FAMILY PROTEIN"/>
    <property type="match status" value="1"/>
</dbReference>
<evidence type="ECO:0000313" key="2">
    <source>
        <dbReference type="EMBL" id="KAL2629305.1"/>
    </source>
</evidence>
<dbReference type="PANTHER" id="PTHR31642">
    <property type="entry name" value="TRICHOTHECENE 3-O-ACETYLTRANSFERASE"/>
    <property type="match status" value="1"/>
</dbReference>
<dbReference type="InterPro" id="IPR050317">
    <property type="entry name" value="Plant_Fungal_Acyltransferase"/>
</dbReference>
<dbReference type="AlphaFoldDB" id="A0ABD1YFJ8"/>
<dbReference type="Proteomes" id="UP001605036">
    <property type="component" value="Unassembled WGS sequence"/>
</dbReference>
<dbReference type="Pfam" id="PF02458">
    <property type="entry name" value="Transferase"/>
    <property type="match status" value="1"/>
</dbReference>
<evidence type="ECO:0000256" key="1">
    <source>
        <dbReference type="ARBA" id="ARBA00009861"/>
    </source>
</evidence>
<protein>
    <submittedName>
        <fullName evidence="2">Uncharacterized protein</fullName>
    </submittedName>
</protein>
<organism evidence="2 3">
    <name type="scientific">Riccia fluitans</name>
    <dbReference type="NCBI Taxonomy" id="41844"/>
    <lineage>
        <taxon>Eukaryota</taxon>
        <taxon>Viridiplantae</taxon>
        <taxon>Streptophyta</taxon>
        <taxon>Embryophyta</taxon>
        <taxon>Marchantiophyta</taxon>
        <taxon>Marchantiopsida</taxon>
        <taxon>Marchantiidae</taxon>
        <taxon>Marchantiales</taxon>
        <taxon>Ricciaceae</taxon>
        <taxon>Riccia</taxon>
    </lineage>
</organism>
<gene>
    <name evidence="2" type="ORF">R1flu_013991</name>
</gene>